<feature type="compositionally biased region" description="Gly residues" evidence="1">
    <location>
        <begin position="142"/>
        <end position="151"/>
    </location>
</feature>
<gene>
    <name evidence="2" type="ORF">PIB30_055037</name>
</gene>
<dbReference type="EMBL" id="JASCZI010121254">
    <property type="protein sequence ID" value="MED6160836.1"/>
    <property type="molecule type" value="Genomic_DNA"/>
</dbReference>
<feature type="region of interest" description="Disordered" evidence="1">
    <location>
        <begin position="242"/>
        <end position="265"/>
    </location>
</feature>
<sequence length="315" mass="35474">MPPQTSTQPQPTTQATYSDSGPPPIAYFGRGHKWLVLFWDDVRKGTKEITNIFMEHYNWYVPYSAKHQMRQSNSGGRSGLGDHGGQAPSVDDAQHILEKGAPYHLIPDDIFKRYVDFWASPGYQAMQRANKSNHASNTGGSLHTGGPGGGSITYPATAKKMAAEIGRVPSQSEVFMRIHTRKKDRGQFVDECSEQQIELHKAEMKRFEDERAARIDASESAGPPIDEDEVWDKIDGGRKRGRVYGKGKVPKRPAPRLVDPEDASTCSGLDVREHITLMNKEIQQQAKAYKREMEAWKRRQETDVSRPRPLLTRSQ</sequence>
<comment type="caution">
    <text evidence="2">The sequence shown here is derived from an EMBL/GenBank/DDBJ whole genome shotgun (WGS) entry which is preliminary data.</text>
</comment>
<evidence type="ECO:0000256" key="1">
    <source>
        <dbReference type="SAM" id="MobiDB-lite"/>
    </source>
</evidence>
<evidence type="ECO:0000313" key="3">
    <source>
        <dbReference type="Proteomes" id="UP001341840"/>
    </source>
</evidence>
<feature type="region of interest" description="Disordered" evidence="1">
    <location>
        <begin position="1"/>
        <end position="23"/>
    </location>
</feature>
<name>A0ABU6UIF5_9FABA</name>
<keyword evidence="3" id="KW-1185">Reference proteome</keyword>
<dbReference type="Proteomes" id="UP001341840">
    <property type="component" value="Unassembled WGS sequence"/>
</dbReference>
<feature type="region of interest" description="Disordered" evidence="1">
    <location>
        <begin position="129"/>
        <end position="152"/>
    </location>
</feature>
<feature type="region of interest" description="Disordered" evidence="1">
    <location>
        <begin position="70"/>
        <end position="90"/>
    </location>
</feature>
<feature type="compositionally biased region" description="Basic residues" evidence="1">
    <location>
        <begin position="242"/>
        <end position="254"/>
    </location>
</feature>
<feature type="compositionally biased region" description="Polar residues" evidence="1">
    <location>
        <begin position="129"/>
        <end position="138"/>
    </location>
</feature>
<dbReference type="InterPro" id="IPR004252">
    <property type="entry name" value="Probable_transposase_24"/>
</dbReference>
<reference evidence="2 3" key="1">
    <citation type="journal article" date="2023" name="Plants (Basel)">
        <title>Bridging the Gap: Combining Genomics and Transcriptomics Approaches to Understand Stylosanthes scabra, an Orphan Legume from the Brazilian Caatinga.</title>
        <authorList>
            <person name="Ferreira-Neto J.R.C."/>
            <person name="da Silva M.D."/>
            <person name="Binneck E."/>
            <person name="de Melo N.F."/>
            <person name="da Silva R.H."/>
            <person name="de Melo A.L.T.M."/>
            <person name="Pandolfi V."/>
            <person name="Bustamante F.O."/>
            <person name="Brasileiro-Vidal A.C."/>
            <person name="Benko-Iseppon A.M."/>
        </authorList>
    </citation>
    <scope>NUCLEOTIDE SEQUENCE [LARGE SCALE GENOMIC DNA]</scope>
    <source>
        <tissue evidence="2">Leaves</tissue>
    </source>
</reference>
<evidence type="ECO:0000313" key="2">
    <source>
        <dbReference type="EMBL" id="MED6160836.1"/>
    </source>
</evidence>
<protein>
    <submittedName>
        <fullName evidence="2">Uncharacterized protein</fullName>
    </submittedName>
</protein>
<organism evidence="2 3">
    <name type="scientific">Stylosanthes scabra</name>
    <dbReference type="NCBI Taxonomy" id="79078"/>
    <lineage>
        <taxon>Eukaryota</taxon>
        <taxon>Viridiplantae</taxon>
        <taxon>Streptophyta</taxon>
        <taxon>Embryophyta</taxon>
        <taxon>Tracheophyta</taxon>
        <taxon>Spermatophyta</taxon>
        <taxon>Magnoliopsida</taxon>
        <taxon>eudicotyledons</taxon>
        <taxon>Gunneridae</taxon>
        <taxon>Pentapetalae</taxon>
        <taxon>rosids</taxon>
        <taxon>fabids</taxon>
        <taxon>Fabales</taxon>
        <taxon>Fabaceae</taxon>
        <taxon>Papilionoideae</taxon>
        <taxon>50 kb inversion clade</taxon>
        <taxon>dalbergioids sensu lato</taxon>
        <taxon>Dalbergieae</taxon>
        <taxon>Pterocarpus clade</taxon>
        <taxon>Stylosanthes</taxon>
    </lineage>
</organism>
<feature type="region of interest" description="Disordered" evidence="1">
    <location>
        <begin position="292"/>
        <end position="315"/>
    </location>
</feature>
<feature type="compositionally biased region" description="Basic and acidic residues" evidence="1">
    <location>
        <begin position="292"/>
        <end position="306"/>
    </location>
</feature>
<accession>A0ABU6UIF5</accession>
<dbReference type="Pfam" id="PF03004">
    <property type="entry name" value="Transposase_24"/>
    <property type="match status" value="1"/>
</dbReference>
<proteinExistence type="predicted"/>
<feature type="compositionally biased region" description="Low complexity" evidence="1">
    <location>
        <begin position="1"/>
        <end position="14"/>
    </location>
</feature>